<dbReference type="Proteomes" id="UP001433268">
    <property type="component" value="Unassembled WGS sequence"/>
</dbReference>
<accession>A0ABR1UVD6</accession>
<organism evidence="2 3">
    <name type="scientific">Apiospora hydei</name>
    <dbReference type="NCBI Taxonomy" id="1337664"/>
    <lineage>
        <taxon>Eukaryota</taxon>
        <taxon>Fungi</taxon>
        <taxon>Dikarya</taxon>
        <taxon>Ascomycota</taxon>
        <taxon>Pezizomycotina</taxon>
        <taxon>Sordariomycetes</taxon>
        <taxon>Xylariomycetidae</taxon>
        <taxon>Amphisphaeriales</taxon>
        <taxon>Apiosporaceae</taxon>
        <taxon>Apiospora</taxon>
    </lineage>
</organism>
<gene>
    <name evidence="2" type="ORF">PG997_014729</name>
</gene>
<comment type="caution">
    <text evidence="2">The sequence shown here is derived from an EMBL/GenBank/DDBJ whole genome shotgun (WGS) entry which is preliminary data.</text>
</comment>
<name>A0ABR1UVD6_9PEZI</name>
<keyword evidence="1" id="KW-1133">Transmembrane helix</keyword>
<proteinExistence type="predicted"/>
<evidence type="ECO:0000313" key="3">
    <source>
        <dbReference type="Proteomes" id="UP001433268"/>
    </source>
</evidence>
<keyword evidence="1" id="KW-0812">Transmembrane</keyword>
<reference evidence="2 3" key="1">
    <citation type="submission" date="2023-01" db="EMBL/GenBank/DDBJ databases">
        <title>Analysis of 21 Apiospora genomes using comparative genomics revels a genus with tremendous synthesis potential of carbohydrate active enzymes and secondary metabolites.</title>
        <authorList>
            <person name="Sorensen T."/>
        </authorList>
    </citation>
    <scope>NUCLEOTIDE SEQUENCE [LARGE SCALE GENOMIC DNA]</scope>
    <source>
        <strain evidence="2 3">CBS 114990</strain>
    </source>
</reference>
<dbReference type="EMBL" id="JAQQWN010000010">
    <property type="protein sequence ID" value="KAK8062632.1"/>
    <property type="molecule type" value="Genomic_DNA"/>
</dbReference>
<sequence>MANTVESDFLGALNQSTRATVATEFWGKCGNAQPKGFHSDLTPFWEYYSRACRQALHDAGRHNALRSHADIIEVVRMLKLGATRNEIRTALRSKLSRTHENESELLDSSINLSASLLLMCDFGITPLSFSGRTELSWTQGTLQTFLRDYFNGPLVLSHEGMKLEKTFLAKNLSRIGGIDIIWTENLVDHLRLSNDDTKVHIFHHASFLEYQNHRQLGKPLAQWLSRRDATDARAAMPQHGPRDSPVAVEAPSIDRRLGHCGRLKTELRQIERFHFWRDRLIMLKQAYDEAQPKTLTQWWHDRRNGVQWYTFWVAVLVLVLTIVFGLIQSVEGALQVYASFKSLER</sequence>
<evidence type="ECO:0000256" key="1">
    <source>
        <dbReference type="SAM" id="Phobius"/>
    </source>
</evidence>
<keyword evidence="1" id="KW-0472">Membrane</keyword>
<protein>
    <submittedName>
        <fullName evidence="2">Uncharacterized protein</fullName>
    </submittedName>
</protein>
<keyword evidence="3" id="KW-1185">Reference proteome</keyword>
<dbReference type="RefSeq" id="XP_066661231.1">
    <property type="nucleotide sequence ID" value="XM_066819043.1"/>
</dbReference>
<feature type="transmembrane region" description="Helical" evidence="1">
    <location>
        <begin position="308"/>
        <end position="327"/>
    </location>
</feature>
<dbReference type="GeneID" id="92052103"/>
<evidence type="ECO:0000313" key="2">
    <source>
        <dbReference type="EMBL" id="KAK8062632.1"/>
    </source>
</evidence>